<evidence type="ECO:0000313" key="9">
    <source>
        <dbReference type="Proteomes" id="UP001147695"/>
    </source>
</evidence>
<reference evidence="8" key="2">
    <citation type="journal article" date="2023" name="IMA Fungus">
        <title>Comparative genomic study of the Penicillium genus elucidates a diverse pangenome and 15 lateral gene transfer events.</title>
        <authorList>
            <person name="Petersen C."/>
            <person name="Sorensen T."/>
            <person name="Nielsen M.R."/>
            <person name="Sondergaard T.E."/>
            <person name="Sorensen J.L."/>
            <person name="Fitzpatrick D.A."/>
            <person name="Frisvad J.C."/>
            <person name="Nielsen K.L."/>
        </authorList>
    </citation>
    <scope>NUCLEOTIDE SEQUENCE</scope>
    <source>
        <strain evidence="8">IBT 35673</strain>
    </source>
</reference>
<protein>
    <recommendedName>
        <fullName evidence="7">Zn(2)-C6 fungal-type domain-containing protein</fullName>
    </recommendedName>
</protein>
<name>A0A9W9QJ82_PENBR</name>
<dbReference type="GO" id="GO:0008270">
    <property type="term" value="F:zinc ion binding"/>
    <property type="evidence" value="ECO:0007669"/>
    <property type="project" value="InterPro"/>
</dbReference>
<dbReference type="InterPro" id="IPR050987">
    <property type="entry name" value="AtrR-like"/>
</dbReference>
<dbReference type="AlphaFoldDB" id="A0A9W9QJ82"/>
<feature type="domain" description="Zn(2)-C6 fungal-type" evidence="7">
    <location>
        <begin position="18"/>
        <end position="47"/>
    </location>
</feature>
<dbReference type="InterPro" id="IPR007219">
    <property type="entry name" value="XnlR_reg_dom"/>
</dbReference>
<reference evidence="8" key="1">
    <citation type="submission" date="2022-12" db="EMBL/GenBank/DDBJ databases">
        <authorList>
            <person name="Petersen C."/>
        </authorList>
    </citation>
    <scope>NUCLEOTIDE SEQUENCE</scope>
    <source>
        <strain evidence="8">IBT 35673</strain>
    </source>
</reference>
<dbReference type="SUPFAM" id="SSF57701">
    <property type="entry name" value="Zn2/Cys6 DNA-binding domain"/>
    <property type="match status" value="1"/>
</dbReference>
<dbReference type="GO" id="GO:0006351">
    <property type="term" value="P:DNA-templated transcription"/>
    <property type="evidence" value="ECO:0007669"/>
    <property type="project" value="InterPro"/>
</dbReference>
<feature type="compositionally biased region" description="Polar residues" evidence="6">
    <location>
        <begin position="65"/>
        <end position="84"/>
    </location>
</feature>
<dbReference type="SMART" id="SM00066">
    <property type="entry name" value="GAL4"/>
    <property type="match status" value="1"/>
</dbReference>
<evidence type="ECO:0000256" key="6">
    <source>
        <dbReference type="SAM" id="MobiDB-lite"/>
    </source>
</evidence>
<dbReference type="Proteomes" id="UP001147695">
    <property type="component" value="Unassembled WGS sequence"/>
</dbReference>
<proteinExistence type="predicted"/>
<evidence type="ECO:0000256" key="4">
    <source>
        <dbReference type="ARBA" id="ARBA00023163"/>
    </source>
</evidence>
<comment type="caution">
    <text evidence="8">The sequence shown here is derived from an EMBL/GenBank/DDBJ whole genome shotgun (WGS) entry which is preliminary data.</text>
</comment>
<dbReference type="Pfam" id="PF00172">
    <property type="entry name" value="Zn_clus"/>
    <property type="match status" value="1"/>
</dbReference>
<dbReference type="CDD" id="cd12148">
    <property type="entry name" value="fungal_TF_MHR"/>
    <property type="match status" value="1"/>
</dbReference>
<dbReference type="InterPro" id="IPR001138">
    <property type="entry name" value="Zn2Cys6_DnaBD"/>
</dbReference>
<gene>
    <name evidence="8" type="ORF">N7452_005711</name>
</gene>
<evidence type="ECO:0000256" key="2">
    <source>
        <dbReference type="ARBA" id="ARBA00023015"/>
    </source>
</evidence>
<sequence length="623" mass="70444">MNTSIEPESSKRKRLSHACNHCRQKKTRCDEQQPCRPCEQAGVECITTDKRRDGAPVARRRRTGASVSSQLPTTPSFSSPSNDHIPSVLSAQDRPRLGSQCWGRERWRTGRLPMMPRLSGGSMLELTNEWLNLAFYRMKARRNYSISPVIDDRFSNSLPRCAPNLPSPTQTRGFIDSYFATIHCLFSFVDRSTVEDIYDCDLTRSEGSSLVSESSDPCRVALIYLTVAGGILVTPASETSQKQIPAYITYCNTLLGHLVATRALESIQAILLFAIILRCCDRVAWAWDLLTMGVSMAKSMGFNQVEDGGFQQTPSSNASDGVATKTWRTMYVFEKILAFESGRPSMVWDHKLSKGREKQQTTGMKKETEFEFQDALLSLANVLHEMQERSAQAWHREESLPQSVDEAIEEKIRTGGELALLLGNWRENLPLQHKTIYLHRSALLVNKDELFEVVDKYATGKPWKQRLLDSPVVVTEAARDLVRLLVELVDLGTPNFLSTLASPLNAVGVLAVHIMRERQSLLIRSEYELMKVATQLTRAFYHKHGAMCNADDFLDNLDQYILSWLEEPIPRLSDQSTTSPMAAYNEETIDLAQDHFLPSWGQSSLDWAGWDWNDLSHLFEHSE</sequence>
<evidence type="ECO:0000259" key="7">
    <source>
        <dbReference type="PROSITE" id="PS50048"/>
    </source>
</evidence>
<dbReference type="InterPro" id="IPR036864">
    <property type="entry name" value="Zn2-C6_fun-type_DNA-bd_sf"/>
</dbReference>
<dbReference type="PROSITE" id="PS50048">
    <property type="entry name" value="ZN2_CY6_FUNGAL_2"/>
    <property type="match status" value="1"/>
</dbReference>
<organism evidence="8 9">
    <name type="scientific">Penicillium brevicompactum</name>
    <dbReference type="NCBI Taxonomy" id="5074"/>
    <lineage>
        <taxon>Eukaryota</taxon>
        <taxon>Fungi</taxon>
        <taxon>Dikarya</taxon>
        <taxon>Ascomycota</taxon>
        <taxon>Pezizomycotina</taxon>
        <taxon>Eurotiomycetes</taxon>
        <taxon>Eurotiomycetidae</taxon>
        <taxon>Eurotiales</taxon>
        <taxon>Aspergillaceae</taxon>
        <taxon>Penicillium</taxon>
    </lineage>
</organism>
<evidence type="ECO:0000313" key="8">
    <source>
        <dbReference type="EMBL" id="KAJ5338983.1"/>
    </source>
</evidence>
<dbReference type="CDD" id="cd00067">
    <property type="entry name" value="GAL4"/>
    <property type="match status" value="1"/>
</dbReference>
<dbReference type="GO" id="GO:0000981">
    <property type="term" value="F:DNA-binding transcription factor activity, RNA polymerase II-specific"/>
    <property type="evidence" value="ECO:0007669"/>
    <property type="project" value="InterPro"/>
</dbReference>
<evidence type="ECO:0000256" key="1">
    <source>
        <dbReference type="ARBA" id="ARBA00022723"/>
    </source>
</evidence>
<keyword evidence="2" id="KW-0805">Transcription regulation</keyword>
<feature type="region of interest" description="Disordered" evidence="6">
    <location>
        <begin position="52"/>
        <end position="90"/>
    </location>
</feature>
<dbReference type="Gene3D" id="4.10.240.10">
    <property type="entry name" value="Zn(2)-C6 fungal-type DNA-binding domain"/>
    <property type="match status" value="1"/>
</dbReference>
<dbReference type="Pfam" id="PF04082">
    <property type="entry name" value="Fungal_trans"/>
    <property type="match status" value="1"/>
</dbReference>
<accession>A0A9W9QJ82</accession>
<dbReference type="GO" id="GO:0003677">
    <property type="term" value="F:DNA binding"/>
    <property type="evidence" value="ECO:0007669"/>
    <property type="project" value="UniProtKB-KW"/>
</dbReference>
<dbReference type="PROSITE" id="PS00463">
    <property type="entry name" value="ZN2_CY6_FUNGAL_1"/>
    <property type="match status" value="1"/>
</dbReference>
<evidence type="ECO:0000256" key="5">
    <source>
        <dbReference type="ARBA" id="ARBA00023242"/>
    </source>
</evidence>
<evidence type="ECO:0000256" key="3">
    <source>
        <dbReference type="ARBA" id="ARBA00023125"/>
    </source>
</evidence>
<keyword evidence="1" id="KW-0479">Metal-binding</keyword>
<keyword evidence="4" id="KW-0804">Transcription</keyword>
<keyword evidence="5" id="KW-0539">Nucleus</keyword>
<dbReference type="PANTHER" id="PTHR46910:SF33">
    <property type="entry name" value="ZN(II)2CYS6 TRANSCRIPTION FACTOR (EUROFUNG)"/>
    <property type="match status" value="1"/>
</dbReference>
<dbReference type="PANTHER" id="PTHR46910">
    <property type="entry name" value="TRANSCRIPTION FACTOR PDR1"/>
    <property type="match status" value="1"/>
</dbReference>
<keyword evidence="3" id="KW-0238">DNA-binding</keyword>
<dbReference type="EMBL" id="JAPZBQ010000003">
    <property type="protein sequence ID" value="KAJ5338983.1"/>
    <property type="molecule type" value="Genomic_DNA"/>
</dbReference>